<proteinExistence type="predicted"/>
<organism evidence="2">
    <name type="scientific">Ectopseudomonas oleovorans</name>
    <name type="common">Pseudomonas oleovorans</name>
    <dbReference type="NCBI Taxonomy" id="301"/>
    <lineage>
        <taxon>Bacteria</taxon>
        <taxon>Pseudomonadati</taxon>
        <taxon>Pseudomonadota</taxon>
        <taxon>Gammaproteobacteria</taxon>
        <taxon>Pseudomonadales</taxon>
        <taxon>Pseudomonadaceae</taxon>
        <taxon>Ectopseudomonas</taxon>
    </lineage>
</organism>
<protein>
    <recommendedName>
        <fullName evidence="3">Transposase</fullName>
    </recommendedName>
</protein>
<accession>A0A653BBU3</accession>
<feature type="region of interest" description="Disordered" evidence="1">
    <location>
        <begin position="27"/>
        <end position="47"/>
    </location>
</feature>
<name>A0A653BBU3_ECTOL</name>
<feature type="compositionally biased region" description="Basic residues" evidence="1">
    <location>
        <begin position="27"/>
        <end position="36"/>
    </location>
</feature>
<reference evidence="2" key="1">
    <citation type="submission" date="2018-11" db="EMBL/GenBank/DDBJ databases">
        <authorList>
            <consortium name="Genoscope - CEA"/>
            <person name="William W."/>
        </authorList>
    </citation>
    <scope>NUCLEOTIDE SEQUENCE [LARGE SCALE GENOMIC DNA]</scope>
    <source>
        <strain evidence="2">T9AD</strain>
    </source>
</reference>
<evidence type="ECO:0008006" key="3">
    <source>
        <dbReference type="Google" id="ProtNLM"/>
    </source>
</evidence>
<dbReference type="EMBL" id="LR130779">
    <property type="protein sequence ID" value="VDN66043.1"/>
    <property type="molecule type" value="Genomic_DNA"/>
</dbReference>
<evidence type="ECO:0000256" key="1">
    <source>
        <dbReference type="SAM" id="MobiDB-lite"/>
    </source>
</evidence>
<evidence type="ECO:0000313" key="2">
    <source>
        <dbReference type="EMBL" id="VDN66043.1"/>
    </source>
</evidence>
<sequence>MQMMEALAADADLEHLMVDGSIVRVHQHGAAKKQIRTSRPWVSPEGD</sequence>
<gene>
    <name evidence="2" type="ORF">POT9AD_5068</name>
</gene>
<dbReference type="AlphaFoldDB" id="A0A653BBU3"/>